<evidence type="ECO:0000313" key="2">
    <source>
        <dbReference type="EnsemblMetazoa" id="ASIC011214-PA"/>
    </source>
</evidence>
<protein>
    <submittedName>
        <fullName evidence="1 2">Uncharacterized protein</fullName>
    </submittedName>
</protein>
<organism evidence="1">
    <name type="scientific">Anopheles sinensis</name>
    <name type="common">Mosquito</name>
    <dbReference type="NCBI Taxonomy" id="74873"/>
    <lineage>
        <taxon>Eukaryota</taxon>
        <taxon>Metazoa</taxon>
        <taxon>Ecdysozoa</taxon>
        <taxon>Arthropoda</taxon>
        <taxon>Hexapoda</taxon>
        <taxon>Insecta</taxon>
        <taxon>Pterygota</taxon>
        <taxon>Neoptera</taxon>
        <taxon>Endopterygota</taxon>
        <taxon>Diptera</taxon>
        <taxon>Nematocera</taxon>
        <taxon>Culicoidea</taxon>
        <taxon>Culicidae</taxon>
        <taxon>Anophelinae</taxon>
        <taxon>Anopheles</taxon>
    </lineage>
</organism>
<dbReference type="AlphaFoldDB" id="A0A084VZM2"/>
<dbReference type="VEuPathDB" id="VectorBase:ASIC011214"/>
<reference evidence="2" key="2">
    <citation type="submission" date="2020-05" db="UniProtKB">
        <authorList>
            <consortium name="EnsemblMetazoa"/>
        </authorList>
    </citation>
    <scope>IDENTIFICATION</scope>
</reference>
<proteinExistence type="predicted"/>
<dbReference type="EnsemblMetazoa" id="ASIC011214-RA">
    <property type="protein sequence ID" value="ASIC011214-PA"/>
    <property type="gene ID" value="ASIC011214"/>
</dbReference>
<evidence type="ECO:0000313" key="1">
    <source>
        <dbReference type="EMBL" id="KFB43416.1"/>
    </source>
</evidence>
<name>A0A084VZM2_ANOSI</name>
<dbReference type="EMBL" id="KE525251">
    <property type="protein sequence ID" value="KFB43416.1"/>
    <property type="molecule type" value="Genomic_DNA"/>
</dbReference>
<evidence type="ECO:0000313" key="3">
    <source>
        <dbReference type="Proteomes" id="UP000030765"/>
    </source>
</evidence>
<gene>
    <name evidence="1" type="ORF">ZHAS_00011214</name>
</gene>
<accession>A0A084VZM2</accession>
<dbReference type="Proteomes" id="UP000030765">
    <property type="component" value="Unassembled WGS sequence"/>
</dbReference>
<reference evidence="1 3" key="1">
    <citation type="journal article" date="2014" name="BMC Genomics">
        <title>Genome sequence of Anopheles sinensis provides insight into genetics basis of mosquito competence for malaria parasites.</title>
        <authorList>
            <person name="Zhou D."/>
            <person name="Zhang D."/>
            <person name="Ding G."/>
            <person name="Shi L."/>
            <person name="Hou Q."/>
            <person name="Ye Y."/>
            <person name="Xu Y."/>
            <person name="Zhou H."/>
            <person name="Xiong C."/>
            <person name="Li S."/>
            <person name="Yu J."/>
            <person name="Hong S."/>
            <person name="Yu X."/>
            <person name="Zou P."/>
            <person name="Chen C."/>
            <person name="Chang X."/>
            <person name="Wang W."/>
            <person name="Lv Y."/>
            <person name="Sun Y."/>
            <person name="Ma L."/>
            <person name="Shen B."/>
            <person name="Zhu C."/>
        </authorList>
    </citation>
    <scope>NUCLEOTIDE SEQUENCE [LARGE SCALE GENOMIC DNA]</scope>
</reference>
<sequence length="56" mass="6225">MAYGHVLQMAECCAAPLCQEPSESRKNRASMSPISCKVAQFCLRARFSNNCPKTCR</sequence>
<dbReference type="EMBL" id="ATLV01018857">
    <property type="status" value="NOT_ANNOTATED_CDS"/>
    <property type="molecule type" value="Genomic_DNA"/>
</dbReference>
<keyword evidence="3" id="KW-1185">Reference proteome</keyword>